<dbReference type="Pfam" id="PF00121">
    <property type="entry name" value="TIM"/>
    <property type="match status" value="1"/>
</dbReference>
<comment type="similarity">
    <text evidence="1 3">Belongs to the triosephosphate isomerase family.</text>
</comment>
<evidence type="ECO:0000256" key="1">
    <source>
        <dbReference type="ARBA" id="ARBA00007422"/>
    </source>
</evidence>
<dbReference type="GO" id="GO:0019563">
    <property type="term" value="P:glycerol catabolic process"/>
    <property type="evidence" value="ECO:0007669"/>
    <property type="project" value="TreeGrafter"/>
</dbReference>
<dbReference type="InterPro" id="IPR013785">
    <property type="entry name" value="Aldolase_TIM"/>
</dbReference>
<dbReference type="GO" id="GO:0046166">
    <property type="term" value="P:glyceraldehyde-3-phosphate biosynthetic process"/>
    <property type="evidence" value="ECO:0007669"/>
    <property type="project" value="TreeGrafter"/>
</dbReference>
<reference evidence="4 5" key="1">
    <citation type="journal article" date="2016" name="Nat. Commun.">
        <title>Thousands of microbial genomes shed light on interconnected biogeochemical processes in an aquifer system.</title>
        <authorList>
            <person name="Anantharaman K."/>
            <person name="Brown C.T."/>
            <person name="Hug L.A."/>
            <person name="Sharon I."/>
            <person name="Castelle C.J."/>
            <person name="Probst A.J."/>
            <person name="Thomas B.C."/>
            <person name="Singh A."/>
            <person name="Wilkins M.J."/>
            <person name="Karaoz U."/>
            <person name="Brodie E.L."/>
            <person name="Williams K.H."/>
            <person name="Hubbard S.S."/>
            <person name="Banfield J.F."/>
        </authorList>
    </citation>
    <scope>NUCLEOTIDE SEQUENCE [LARGE SCALE GENOMIC DNA]</scope>
</reference>
<dbReference type="InterPro" id="IPR000652">
    <property type="entry name" value="Triosephosphate_isomerase"/>
</dbReference>
<keyword evidence="3" id="KW-0312">Gluconeogenesis</keyword>
<evidence type="ECO:0000313" key="4">
    <source>
        <dbReference type="EMBL" id="OHB04400.1"/>
    </source>
</evidence>
<dbReference type="UniPathway" id="UPA00138"/>
<comment type="pathway">
    <text evidence="3">Carbohydrate degradation; glycolysis; D-glyceraldehyde 3-phosphate from glycerone phosphate: step 1/1.</text>
</comment>
<sequence>MARKLIVIANWKMGPSGYKKARELFISEKAKAKKYRKVKTVLCPQSVLLSEFSKMQNGSVSLGAQDVSFAEGGSFTGEFSASLLRDIGVSFVIVGHSERRALGETDDAVSRKLGLAVKNGLTPILCVGERERDIHGEYLSILRQQLFLSLSGIQRKDLSKIIVAYEPIWAIGKTADDAVTPDKLHQTSLFIKKMLLERYGVSPSSLPAIIYGGSVEPDNAEELISDGNVEGFLVGHASLDAGDFGEILKSVNG</sequence>
<comment type="catalytic activity">
    <reaction evidence="3">
        <text>D-glyceraldehyde 3-phosphate = dihydroxyacetone phosphate</text>
        <dbReference type="Rhea" id="RHEA:18585"/>
        <dbReference type="ChEBI" id="CHEBI:57642"/>
        <dbReference type="ChEBI" id="CHEBI:59776"/>
        <dbReference type="EC" id="5.3.1.1"/>
    </reaction>
</comment>
<organism evidence="4 5">
    <name type="scientific">Candidatus Zambryskibacteria bacterium RIFCSPLOWO2_01_FULL_45_21</name>
    <dbReference type="NCBI Taxonomy" id="1802761"/>
    <lineage>
        <taxon>Bacteria</taxon>
        <taxon>Candidatus Zambryskiibacteriota</taxon>
    </lineage>
</organism>
<name>A0A1G2U626_9BACT</name>
<dbReference type="GO" id="GO:0006094">
    <property type="term" value="P:gluconeogenesis"/>
    <property type="evidence" value="ECO:0007669"/>
    <property type="project" value="UniProtKB-UniPathway"/>
</dbReference>
<protein>
    <recommendedName>
        <fullName evidence="3">Triosephosphate isomerase</fullName>
        <ecNumber evidence="3">5.3.1.1</ecNumber>
    </recommendedName>
</protein>
<dbReference type="Gene3D" id="3.20.20.70">
    <property type="entry name" value="Aldolase class I"/>
    <property type="match status" value="1"/>
</dbReference>
<dbReference type="InterPro" id="IPR035990">
    <property type="entry name" value="TIM_sf"/>
</dbReference>
<comment type="subcellular location">
    <subcellularLocation>
        <location evidence="3">Cytoplasm</location>
    </subcellularLocation>
</comment>
<dbReference type="GO" id="GO:0006096">
    <property type="term" value="P:glycolytic process"/>
    <property type="evidence" value="ECO:0007669"/>
    <property type="project" value="UniProtKB-UniPathway"/>
</dbReference>
<keyword evidence="2 3" id="KW-0413">Isomerase</keyword>
<dbReference type="CDD" id="cd00311">
    <property type="entry name" value="TIM"/>
    <property type="match status" value="1"/>
</dbReference>
<dbReference type="SUPFAM" id="SSF51351">
    <property type="entry name" value="Triosephosphate isomerase (TIM)"/>
    <property type="match status" value="1"/>
</dbReference>
<comment type="subunit">
    <text evidence="3">Homodimer.</text>
</comment>
<dbReference type="PANTHER" id="PTHR21139">
    <property type="entry name" value="TRIOSEPHOSPHATE ISOMERASE"/>
    <property type="match status" value="1"/>
</dbReference>
<dbReference type="PROSITE" id="PS51440">
    <property type="entry name" value="TIM_2"/>
    <property type="match status" value="1"/>
</dbReference>
<comment type="caution">
    <text evidence="4">The sequence shown here is derived from an EMBL/GenBank/DDBJ whole genome shotgun (WGS) entry which is preliminary data.</text>
</comment>
<dbReference type="GO" id="GO:0005829">
    <property type="term" value="C:cytosol"/>
    <property type="evidence" value="ECO:0007669"/>
    <property type="project" value="TreeGrafter"/>
</dbReference>
<dbReference type="EMBL" id="MHWE01000006">
    <property type="protein sequence ID" value="OHB04400.1"/>
    <property type="molecule type" value="Genomic_DNA"/>
</dbReference>
<dbReference type="UniPathway" id="UPA00109">
    <property type="reaction ID" value="UER00189"/>
</dbReference>
<comment type="pathway">
    <text evidence="3">Carbohydrate biosynthesis; gluconeogenesis.</text>
</comment>
<dbReference type="EC" id="5.3.1.1" evidence="3"/>
<evidence type="ECO:0000313" key="5">
    <source>
        <dbReference type="Proteomes" id="UP000176800"/>
    </source>
</evidence>
<keyword evidence="3" id="KW-0963">Cytoplasm</keyword>
<dbReference type="AlphaFoldDB" id="A0A1G2U626"/>
<evidence type="ECO:0000256" key="2">
    <source>
        <dbReference type="ARBA" id="ARBA00023235"/>
    </source>
</evidence>
<proteinExistence type="inferred from homology"/>
<dbReference type="GO" id="GO:0004807">
    <property type="term" value="F:triose-phosphate isomerase activity"/>
    <property type="evidence" value="ECO:0007669"/>
    <property type="project" value="UniProtKB-EC"/>
</dbReference>
<keyword evidence="3" id="KW-0324">Glycolysis</keyword>
<accession>A0A1G2U626</accession>
<gene>
    <name evidence="4" type="ORF">A3B14_03095</name>
</gene>
<evidence type="ECO:0000256" key="3">
    <source>
        <dbReference type="RuleBase" id="RU363013"/>
    </source>
</evidence>
<dbReference type="PANTHER" id="PTHR21139:SF42">
    <property type="entry name" value="TRIOSEPHOSPHATE ISOMERASE"/>
    <property type="match status" value="1"/>
</dbReference>
<dbReference type="Proteomes" id="UP000176800">
    <property type="component" value="Unassembled WGS sequence"/>
</dbReference>